<dbReference type="AlphaFoldDB" id="A0AAT9G7E7"/>
<gene>
    <name evidence="2" type="ORF">DMENIID0002_03990</name>
</gene>
<name>A0AAT9G7E7_9RICK</name>
<dbReference type="InterPro" id="IPR045632">
    <property type="entry name" value="DUF6314"/>
</dbReference>
<feature type="domain" description="DUF6314" evidence="1">
    <location>
        <begin position="43"/>
        <end position="184"/>
    </location>
</feature>
<protein>
    <recommendedName>
        <fullName evidence="1">DUF6314 domain-containing protein</fullName>
    </recommendedName>
</protein>
<dbReference type="EMBL" id="AP029170">
    <property type="protein sequence ID" value="BFD45753.1"/>
    <property type="molecule type" value="Genomic_DNA"/>
</dbReference>
<sequence>MNGDNKQGVSGLAIHEVREYVNSQQVFTKKQFFKVEEYIFHNLVGTYAITRILGNYGTAKGIAYFIEGKGHSSPHSRILYREELDVEYYGNTNRVKAFKEYLYSLEQNKIVKYFVNENNNGLFYQLHFISNTPFQDKLQAKGTHQCNLDIYQANYTFLNKNSFELSYKVLGPNKNYTIKTSFTRIS</sequence>
<proteinExistence type="predicted"/>
<accession>A0AAT9G7E7</accession>
<dbReference type="Pfam" id="PF19834">
    <property type="entry name" value="DUF6314"/>
    <property type="match status" value="1"/>
</dbReference>
<evidence type="ECO:0000259" key="1">
    <source>
        <dbReference type="Pfam" id="PF19834"/>
    </source>
</evidence>
<organism evidence="2">
    <name type="scientific">Candidatus Tisiphia endosymbiont of Sergentomyia squamirostris</name>
    <dbReference type="NCBI Taxonomy" id="3113639"/>
    <lineage>
        <taxon>Bacteria</taxon>
        <taxon>Pseudomonadati</taxon>
        <taxon>Pseudomonadota</taxon>
        <taxon>Alphaproteobacteria</taxon>
        <taxon>Rickettsiales</taxon>
        <taxon>Rickettsiaceae</taxon>
        <taxon>Rickettsieae</taxon>
        <taxon>Candidatus Tisiphia</taxon>
    </lineage>
</organism>
<reference evidence="2" key="1">
    <citation type="submission" date="2024-01" db="EMBL/GenBank/DDBJ databases">
        <title>Sequencing the genomes of a sandfly, Sergentomyia squamirostris, and its two endosymbionts.</title>
        <authorList>
            <person name="Itokawa K."/>
            <person name="Sanjoba C."/>
        </authorList>
    </citation>
    <scope>NUCLEOTIDE SEQUENCE</scope>
    <source>
        <strain evidence="2">RiSSQ</strain>
    </source>
</reference>
<evidence type="ECO:0000313" key="2">
    <source>
        <dbReference type="EMBL" id="BFD45753.1"/>
    </source>
</evidence>